<feature type="domain" description="Remorin C-terminal" evidence="3">
    <location>
        <begin position="197"/>
        <end position="303"/>
    </location>
</feature>
<evidence type="ECO:0000313" key="4">
    <source>
        <dbReference type="EMBL" id="KAJ7976803.1"/>
    </source>
</evidence>
<keyword evidence="5" id="KW-1185">Reference proteome</keyword>
<dbReference type="Pfam" id="PF03763">
    <property type="entry name" value="Remorin_C"/>
    <property type="match status" value="1"/>
</dbReference>
<evidence type="ECO:0000256" key="1">
    <source>
        <dbReference type="ARBA" id="ARBA00005711"/>
    </source>
</evidence>
<feature type="compositionally biased region" description="Polar residues" evidence="2">
    <location>
        <begin position="48"/>
        <end position="70"/>
    </location>
</feature>
<sequence>MSNNDHQIIAASTSQASAQDDQEDEQIIRDIHALTPPHPPPNRGRQAWETNSHRSSNLSMASAEGTASTDQNFTTMSREFSALVLAGSTIGHNSSSHGNYSDHSINNYEGGNSNNNHNYNNNNNHLGRIGEDDLMMEENPLAIVTDSNPMDPVPSPRRGSGRGNYNNNTGGGGSSSSGMVGGGQINDQVSVQRVKKEEVESKISAWQNAKIAKINNRFKREDAIINGWESEQVQKSTSWMKKVERKLEEKRAKALEKMQNEVAKAHRKAEERRASAEAKRGTKVARVLEICNLMRAVGRAPAKRSFFK</sequence>
<feature type="region of interest" description="Disordered" evidence="2">
    <location>
        <begin position="143"/>
        <end position="184"/>
    </location>
</feature>
<dbReference type="KEGG" id="qsa:O6P43_006529"/>
<feature type="region of interest" description="Disordered" evidence="2">
    <location>
        <begin position="1"/>
        <end position="70"/>
    </location>
</feature>
<comment type="caution">
    <text evidence="4">The sequence shown here is derived from an EMBL/GenBank/DDBJ whole genome shotgun (WGS) entry which is preliminary data.</text>
</comment>
<feature type="compositionally biased region" description="Polar residues" evidence="2">
    <location>
        <begin position="93"/>
        <end position="105"/>
    </location>
</feature>
<feature type="compositionally biased region" description="Gly residues" evidence="2">
    <location>
        <begin position="169"/>
        <end position="184"/>
    </location>
</feature>
<proteinExistence type="inferred from homology"/>
<feature type="region of interest" description="Disordered" evidence="2">
    <location>
        <begin position="258"/>
        <end position="278"/>
    </location>
</feature>
<accession>A0AAD7Q8D2</accession>
<protein>
    <submittedName>
        <fullName evidence="4">Remorin-like</fullName>
    </submittedName>
</protein>
<evidence type="ECO:0000313" key="5">
    <source>
        <dbReference type="Proteomes" id="UP001163823"/>
    </source>
</evidence>
<feature type="region of interest" description="Disordered" evidence="2">
    <location>
        <begin position="93"/>
        <end position="124"/>
    </location>
</feature>
<gene>
    <name evidence="4" type="ORF">O6P43_006529</name>
</gene>
<name>A0AAD7Q8D2_QUISA</name>
<dbReference type="PANTHER" id="PTHR31471:SF87">
    <property type="entry name" value="REMORIN 4.2"/>
    <property type="match status" value="1"/>
</dbReference>
<feature type="compositionally biased region" description="Low complexity" evidence="2">
    <location>
        <begin position="7"/>
        <end position="19"/>
    </location>
</feature>
<evidence type="ECO:0000256" key="2">
    <source>
        <dbReference type="SAM" id="MobiDB-lite"/>
    </source>
</evidence>
<organism evidence="4 5">
    <name type="scientific">Quillaja saponaria</name>
    <name type="common">Soap bark tree</name>
    <dbReference type="NCBI Taxonomy" id="32244"/>
    <lineage>
        <taxon>Eukaryota</taxon>
        <taxon>Viridiplantae</taxon>
        <taxon>Streptophyta</taxon>
        <taxon>Embryophyta</taxon>
        <taxon>Tracheophyta</taxon>
        <taxon>Spermatophyta</taxon>
        <taxon>Magnoliopsida</taxon>
        <taxon>eudicotyledons</taxon>
        <taxon>Gunneridae</taxon>
        <taxon>Pentapetalae</taxon>
        <taxon>rosids</taxon>
        <taxon>fabids</taxon>
        <taxon>Fabales</taxon>
        <taxon>Quillajaceae</taxon>
        <taxon>Quillaja</taxon>
    </lineage>
</organism>
<dbReference type="InterPro" id="IPR005516">
    <property type="entry name" value="Remorin_C"/>
</dbReference>
<evidence type="ECO:0000259" key="3">
    <source>
        <dbReference type="Pfam" id="PF03763"/>
    </source>
</evidence>
<dbReference type="AlphaFoldDB" id="A0AAD7Q8D2"/>
<dbReference type="EMBL" id="JARAOO010000003">
    <property type="protein sequence ID" value="KAJ7976803.1"/>
    <property type="molecule type" value="Genomic_DNA"/>
</dbReference>
<feature type="compositionally biased region" description="Low complexity" evidence="2">
    <location>
        <begin position="106"/>
        <end position="124"/>
    </location>
</feature>
<dbReference type="PANTHER" id="PTHR31471">
    <property type="entry name" value="OS02G0116800 PROTEIN"/>
    <property type="match status" value="1"/>
</dbReference>
<dbReference type="Proteomes" id="UP001163823">
    <property type="component" value="Chromosome 3"/>
</dbReference>
<reference evidence="4" key="1">
    <citation type="journal article" date="2023" name="Science">
        <title>Elucidation of the pathway for biosynthesis of saponin adjuvants from the soapbark tree.</title>
        <authorList>
            <person name="Reed J."/>
            <person name="Orme A."/>
            <person name="El-Demerdash A."/>
            <person name="Owen C."/>
            <person name="Martin L.B.B."/>
            <person name="Misra R.C."/>
            <person name="Kikuchi S."/>
            <person name="Rejzek M."/>
            <person name="Martin A.C."/>
            <person name="Harkess A."/>
            <person name="Leebens-Mack J."/>
            <person name="Louveau T."/>
            <person name="Stephenson M.J."/>
            <person name="Osbourn A."/>
        </authorList>
    </citation>
    <scope>NUCLEOTIDE SEQUENCE</scope>
    <source>
        <strain evidence="4">S10</strain>
    </source>
</reference>
<comment type="similarity">
    <text evidence="1">Belongs to the remorin family.</text>
</comment>
<feature type="compositionally biased region" description="Basic and acidic residues" evidence="2">
    <location>
        <begin position="268"/>
        <end position="278"/>
    </location>
</feature>